<feature type="domain" description="PII-uridylyltransferase/Glutamine-synthetase adenylyltransferase" evidence="8">
    <location>
        <begin position="267"/>
        <end position="377"/>
    </location>
</feature>
<evidence type="ECO:0000259" key="8">
    <source>
        <dbReference type="Pfam" id="PF08335"/>
    </source>
</evidence>
<name>A0A219B1J7_9SPHN</name>
<reference evidence="10" key="1">
    <citation type="submission" date="2017-05" db="EMBL/GenBank/DDBJ databases">
        <authorList>
            <person name="Lin X."/>
        </authorList>
    </citation>
    <scope>NUCLEOTIDE SEQUENCE [LARGE SCALE GENOMIC DNA]</scope>
    <source>
        <strain evidence="10">JLT2012</strain>
    </source>
</reference>
<dbReference type="GO" id="GO:0005829">
    <property type="term" value="C:cytosol"/>
    <property type="evidence" value="ECO:0007669"/>
    <property type="project" value="TreeGrafter"/>
</dbReference>
<evidence type="ECO:0000256" key="4">
    <source>
        <dbReference type="ARBA" id="ARBA00022840"/>
    </source>
</evidence>
<dbReference type="Gene3D" id="1.20.120.1510">
    <property type="match status" value="1"/>
</dbReference>
<dbReference type="AlphaFoldDB" id="A0A219B1J7"/>
<evidence type="ECO:0000256" key="6">
    <source>
        <dbReference type="ARBA" id="ARBA00023268"/>
    </source>
</evidence>
<gene>
    <name evidence="9" type="ORF">B5C34_00460</name>
</gene>
<evidence type="ECO:0000259" key="7">
    <source>
        <dbReference type="Pfam" id="PF03710"/>
    </source>
</evidence>
<keyword evidence="2 9" id="KW-0548">Nucleotidyltransferase</keyword>
<organism evidence="9 10">
    <name type="scientific">Pacificimonas flava</name>
    <dbReference type="NCBI Taxonomy" id="1234595"/>
    <lineage>
        <taxon>Bacteria</taxon>
        <taxon>Pseudomonadati</taxon>
        <taxon>Pseudomonadota</taxon>
        <taxon>Alphaproteobacteria</taxon>
        <taxon>Sphingomonadales</taxon>
        <taxon>Sphingosinicellaceae</taxon>
        <taxon>Pacificimonas</taxon>
    </lineage>
</organism>
<dbReference type="SUPFAM" id="SSF81593">
    <property type="entry name" value="Nucleotidyltransferase substrate binding subunit/domain"/>
    <property type="match status" value="2"/>
</dbReference>
<dbReference type="SUPFAM" id="SSF81301">
    <property type="entry name" value="Nucleotidyltransferase"/>
    <property type="match status" value="2"/>
</dbReference>
<accession>A0A219B1J7</accession>
<dbReference type="Pfam" id="PF03710">
    <property type="entry name" value="GlnE"/>
    <property type="match status" value="2"/>
</dbReference>
<dbReference type="InterPro" id="IPR023057">
    <property type="entry name" value="GlnE"/>
</dbReference>
<evidence type="ECO:0000256" key="5">
    <source>
        <dbReference type="ARBA" id="ARBA00022842"/>
    </source>
</evidence>
<dbReference type="Gene3D" id="3.30.460.10">
    <property type="entry name" value="Beta Polymerase, domain 2"/>
    <property type="match status" value="2"/>
</dbReference>
<dbReference type="InterPro" id="IPR043519">
    <property type="entry name" value="NT_sf"/>
</dbReference>
<dbReference type="GO" id="GO:0005524">
    <property type="term" value="F:ATP binding"/>
    <property type="evidence" value="ECO:0007669"/>
    <property type="project" value="UniProtKB-KW"/>
</dbReference>
<dbReference type="NCBIfam" id="NF008292">
    <property type="entry name" value="PRK11072.1"/>
    <property type="match status" value="1"/>
</dbReference>
<evidence type="ECO:0000256" key="3">
    <source>
        <dbReference type="ARBA" id="ARBA00022741"/>
    </source>
</evidence>
<protein>
    <submittedName>
        <fullName evidence="9">Bifunctional glutamine synthetase adenylyltransferase/deadenyltransferase</fullName>
    </submittedName>
</protein>
<dbReference type="PANTHER" id="PTHR30621:SF0">
    <property type="entry name" value="BIFUNCTIONAL GLUTAMINE SYNTHETASE ADENYLYLTRANSFERASE_ADENYLYL-REMOVING ENZYME"/>
    <property type="match status" value="1"/>
</dbReference>
<dbReference type="Gene3D" id="1.20.120.330">
    <property type="entry name" value="Nucleotidyltransferases domain 2"/>
    <property type="match status" value="2"/>
</dbReference>
<dbReference type="GO" id="GO:0000820">
    <property type="term" value="P:regulation of glutamine family amino acid metabolic process"/>
    <property type="evidence" value="ECO:0007669"/>
    <property type="project" value="TreeGrafter"/>
</dbReference>
<evidence type="ECO:0000256" key="2">
    <source>
        <dbReference type="ARBA" id="ARBA00022695"/>
    </source>
</evidence>
<feature type="domain" description="Glutamate-ammonia ligase adenylyltransferase repeated" evidence="7">
    <location>
        <begin position="57"/>
        <end position="235"/>
    </location>
</feature>
<proteinExistence type="predicted"/>
<keyword evidence="4" id="KW-0067">ATP-binding</keyword>
<feature type="domain" description="Glutamate-ammonia ligase adenylyltransferase repeated" evidence="7">
    <location>
        <begin position="501"/>
        <end position="739"/>
    </location>
</feature>
<dbReference type="PANTHER" id="PTHR30621">
    <property type="entry name" value="GLUTAMINE SYNTHETASE ADENYLYLTRANSFERASE"/>
    <property type="match status" value="1"/>
</dbReference>
<keyword evidence="6" id="KW-0511">Multifunctional enzyme</keyword>
<evidence type="ECO:0000313" key="9">
    <source>
        <dbReference type="EMBL" id="OWV32074.1"/>
    </source>
</evidence>
<evidence type="ECO:0000256" key="1">
    <source>
        <dbReference type="ARBA" id="ARBA00022679"/>
    </source>
</evidence>
<dbReference type="EMBL" id="NFZT01000001">
    <property type="protein sequence ID" value="OWV32074.1"/>
    <property type="molecule type" value="Genomic_DNA"/>
</dbReference>
<keyword evidence="5" id="KW-0460">Magnesium</keyword>
<dbReference type="RefSeq" id="WP_088710872.1">
    <property type="nucleotide sequence ID" value="NZ_NFZT01000001.1"/>
</dbReference>
<dbReference type="OrthoDB" id="9759366at2"/>
<keyword evidence="1 9" id="KW-0808">Transferase</keyword>
<dbReference type="InterPro" id="IPR013546">
    <property type="entry name" value="PII_UdlTrfase/GS_AdlTrfase"/>
</dbReference>
<dbReference type="Pfam" id="PF08335">
    <property type="entry name" value="GlnD_UR_UTase"/>
    <property type="match status" value="1"/>
</dbReference>
<keyword evidence="3" id="KW-0547">Nucleotide-binding</keyword>
<dbReference type="CDD" id="cd05401">
    <property type="entry name" value="NT_GlnE_GlnD_like"/>
    <property type="match status" value="2"/>
</dbReference>
<evidence type="ECO:0000313" key="10">
    <source>
        <dbReference type="Proteomes" id="UP000198462"/>
    </source>
</evidence>
<dbReference type="GO" id="GO:0008882">
    <property type="term" value="F:[glutamate-ammonia-ligase] adenylyltransferase activity"/>
    <property type="evidence" value="ECO:0007669"/>
    <property type="project" value="InterPro"/>
</dbReference>
<keyword evidence="10" id="KW-1185">Reference proteome</keyword>
<dbReference type="Proteomes" id="UP000198462">
    <property type="component" value="Unassembled WGS sequence"/>
</dbReference>
<sequence>MRRAETIDAAVALADRHSRFLRGLMRRFPEWPAELADQGPNAFLSKGLLPPGGDPLADLRRQRARTAFGTAIADLTGSFDLTDVTAALSLFADHAVDAALAHVFEDRFGSPDSTGFAVIALGKLGSRELNYSSDIDLLYLFDGDRLARRDGEEPGESAQRIGRRLGEALQRMTTDGYVARVDLRLRPDAEGTLIATPIRRAEIYYQSEALTWERAALIKARFVAGDMELAREFLAIADSFVWRRALDYTAVQSIEDMSLRIRDQFEGAENFGPGFDLKRGRGGVREIEFFTQAHQLIYGGRDETLRVADTRGALAALAAAERVRPEDRECLSRTYELLRDLEHRAQMLEDEQTHLVPKRKEEREALAGLSSYRRFADLAAHAKPQVEDARARYDRFLEAAERPAVPRGKDLEKWLAARKVPAKAEFAKLIEGWRGASHRSLRSDAAQRELERALPVLVDAFGALTTPSHALRRFDDFLGRVPAALRVLALLCANPAIARLLARVMGHAPRLAAQFGRNPELLDVLIGAERDPIGSSAELEAELSDLLRRAQNEEEALDTLRRWARENRFRIGVLLVDRRIDPLDAARAYSHVADAVVRTALRRVEMDFVADHGRIAGAAPIILAMGRYGGGALTESSDLDLVFLYEEGEGGESDGAKPHSAAVYFNRLFQRLVSALTVPTAAGPLYEVDTRLRPSGAQGALAVGIEAFETYQREKAWAWEHMALTRARAVAAPDEAGEKLAAAIRAGLSKERDASKLRARVAEMRRDMNAVHPGEGPLDVKYGAGGLIDLEFVVHFLQLSRQTAFDPDLRRAVAMLGEEGLLDAGFAEAHDLMTRFLVLMRLVEEEAAGRNSSVTRAIVADACGAPDWTSLLRAISEARKTVSAAWSKYLGDRQS</sequence>
<comment type="caution">
    <text evidence="9">The sequence shown here is derived from an EMBL/GenBank/DDBJ whole genome shotgun (WGS) entry which is preliminary data.</text>
</comment>
<dbReference type="InterPro" id="IPR005190">
    <property type="entry name" value="GlnE_rpt_dom"/>
</dbReference>